<evidence type="ECO:0000256" key="1">
    <source>
        <dbReference type="ARBA" id="ARBA00004167"/>
    </source>
</evidence>
<keyword evidence="4 6" id="KW-1133">Transmembrane helix</keyword>
<evidence type="ECO:0000256" key="3">
    <source>
        <dbReference type="ARBA" id="ARBA00022692"/>
    </source>
</evidence>
<evidence type="ECO:0000256" key="4">
    <source>
        <dbReference type="ARBA" id="ARBA00022989"/>
    </source>
</evidence>
<organism evidence="7 8">
    <name type="scientific">Tumebacillus lipolyticus</name>
    <dbReference type="NCBI Taxonomy" id="1280370"/>
    <lineage>
        <taxon>Bacteria</taxon>
        <taxon>Bacillati</taxon>
        <taxon>Bacillota</taxon>
        <taxon>Bacilli</taxon>
        <taxon>Bacillales</taxon>
        <taxon>Alicyclobacillaceae</taxon>
        <taxon>Tumebacillus</taxon>
    </lineage>
</organism>
<keyword evidence="8" id="KW-1185">Reference proteome</keyword>
<gene>
    <name evidence="7" type="ORF">ACFSOY_15565</name>
</gene>
<comment type="similarity">
    <text evidence="2">Belongs to the UPF0154 family.</text>
</comment>
<dbReference type="RefSeq" id="WP_386048140.1">
    <property type="nucleotide sequence ID" value="NZ_JBHUIO010000009.1"/>
</dbReference>
<proteinExistence type="inferred from homology"/>
<dbReference type="EMBL" id="JBHUIO010000009">
    <property type="protein sequence ID" value="MFD2171388.1"/>
    <property type="molecule type" value="Genomic_DNA"/>
</dbReference>
<dbReference type="Proteomes" id="UP001597343">
    <property type="component" value="Unassembled WGS sequence"/>
</dbReference>
<evidence type="ECO:0000256" key="2">
    <source>
        <dbReference type="ARBA" id="ARBA00006694"/>
    </source>
</evidence>
<feature type="transmembrane region" description="Helical" evidence="6">
    <location>
        <begin position="6"/>
        <end position="26"/>
    </location>
</feature>
<reference evidence="8" key="1">
    <citation type="journal article" date="2019" name="Int. J. Syst. Evol. Microbiol.">
        <title>The Global Catalogue of Microorganisms (GCM) 10K type strain sequencing project: providing services to taxonomists for standard genome sequencing and annotation.</title>
        <authorList>
            <consortium name="The Broad Institute Genomics Platform"/>
            <consortium name="The Broad Institute Genome Sequencing Center for Infectious Disease"/>
            <person name="Wu L."/>
            <person name="Ma J."/>
        </authorList>
    </citation>
    <scope>NUCLEOTIDE SEQUENCE [LARGE SCALE GENOMIC DNA]</scope>
    <source>
        <strain evidence="8">CGMCC 1.13574</strain>
    </source>
</reference>
<evidence type="ECO:0000256" key="5">
    <source>
        <dbReference type="ARBA" id="ARBA00023136"/>
    </source>
</evidence>
<comment type="subcellular location">
    <subcellularLocation>
        <location evidence="1">Membrane</location>
        <topology evidence="1">Single-pass membrane protein</topology>
    </subcellularLocation>
</comment>
<keyword evidence="5 6" id="KW-0472">Membrane</keyword>
<dbReference type="Pfam" id="PF03672">
    <property type="entry name" value="UPF0154"/>
    <property type="match status" value="1"/>
</dbReference>
<evidence type="ECO:0000256" key="6">
    <source>
        <dbReference type="SAM" id="Phobius"/>
    </source>
</evidence>
<accession>A0ABW5A173</accession>
<comment type="caution">
    <text evidence="7">The sequence shown here is derived from an EMBL/GenBank/DDBJ whole genome shotgun (WGS) entry which is preliminary data.</text>
</comment>
<evidence type="ECO:0000313" key="8">
    <source>
        <dbReference type="Proteomes" id="UP001597343"/>
    </source>
</evidence>
<evidence type="ECO:0000313" key="7">
    <source>
        <dbReference type="EMBL" id="MFD2171388.1"/>
    </source>
</evidence>
<name>A0ABW5A173_9BACL</name>
<sequence length="75" mass="8284">MVTTLIAIGTLLVGLILGALGGVYYLKKKMQNMQMSDKEVQAMARSMGMNLNQKQLAQVTKRMQSANNAKPKKKK</sequence>
<protein>
    <submittedName>
        <fullName evidence="7">YneF family protein</fullName>
    </submittedName>
</protein>
<keyword evidence="3 6" id="KW-0812">Transmembrane</keyword>
<dbReference type="InterPro" id="IPR005359">
    <property type="entry name" value="UPF0154"/>
</dbReference>